<evidence type="ECO:0000256" key="1">
    <source>
        <dbReference type="SAM" id="Phobius"/>
    </source>
</evidence>
<dbReference type="EMBL" id="JYHA01000006">
    <property type="protein sequence ID" value="KKB96883.1"/>
    <property type="molecule type" value="Genomic_DNA"/>
</dbReference>
<dbReference type="NCBIfam" id="TIGR02532">
    <property type="entry name" value="IV_pilin_GFxxxE"/>
    <property type="match status" value="1"/>
</dbReference>
<evidence type="ECO:0008006" key="4">
    <source>
        <dbReference type="Google" id="ProtNLM"/>
    </source>
</evidence>
<comment type="caution">
    <text evidence="2">The sequence shown here is derived from an EMBL/GenBank/DDBJ whole genome shotgun (WGS) entry which is preliminary data.</text>
</comment>
<evidence type="ECO:0000313" key="2">
    <source>
        <dbReference type="EMBL" id="KKB96883.1"/>
    </source>
</evidence>
<name>A0A0F5MPY8_9RICK</name>
<dbReference type="Proteomes" id="UP000033358">
    <property type="component" value="Unassembled WGS sequence"/>
</dbReference>
<accession>A0A0F5MPY8</accession>
<dbReference type="SUPFAM" id="SSF54523">
    <property type="entry name" value="Pili subunits"/>
    <property type="match status" value="1"/>
</dbReference>
<dbReference type="AlphaFoldDB" id="A0A0F5MPY8"/>
<protein>
    <recommendedName>
        <fullName evidence="4">Prepilin-type N-terminal cleavage/methylation domain-containing protein</fullName>
    </recommendedName>
</protein>
<reference evidence="2 3" key="1">
    <citation type="submission" date="2015-02" db="EMBL/GenBank/DDBJ databases">
        <title>Single cell genomics of a rare environmental alphaproteobacterium provides unique insights into Rickettsiaceae evolution.</title>
        <authorList>
            <person name="Martijn J."/>
            <person name="Schulz F."/>
            <person name="Zaremba-Niedzwiedzka K."/>
            <person name="Viklund J."/>
            <person name="Stepanauskas R."/>
            <person name="Andersson S.G.E."/>
            <person name="Horn M."/>
            <person name="Guy L."/>
            <person name="Ettema T.J.G."/>
        </authorList>
    </citation>
    <scope>NUCLEOTIDE SEQUENCE [LARGE SCALE GENOMIC DNA]</scope>
    <source>
        <strain evidence="2 3">SCGC AAA041-L04</strain>
    </source>
</reference>
<dbReference type="Pfam" id="PF07963">
    <property type="entry name" value="N_methyl"/>
    <property type="match status" value="1"/>
</dbReference>
<proteinExistence type="predicted"/>
<gene>
    <name evidence="2" type="ORF">SZ25_00019</name>
</gene>
<keyword evidence="3" id="KW-1185">Reference proteome</keyword>
<dbReference type="PATRIC" id="fig|1607817.3.peg.19"/>
<feature type="transmembrane region" description="Helical" evidence="1">
    <location>
        <begin position="21"/>
        <end position="41"/>
    </location>
</feature>
<dbReference type="PROSITE" id="PS00409">
    <property type="entry name" value="PROKAR_NTER_METHYL"/>
    <property type="match status" value="1"/>
</dbReference>
<dbReference type="InterPro" id="IPR045584">
    <property type="entry name" value="Pilin-like"/>
</dbReference>
<keyword evidence="1" id="KW-0812">Transmembrane</keyword>
<sequence length="298" mass="31955">MQNATKTELIFIINHNKGFTLIELSIVMVIIGLIIGGILTGRELIFAANNKAIITQVTNYKTAVQTFQMKYQALPGDMVNASRFIAQPSTYVVNCFDGNGDGLILYTYSGTPTTLSNLGHGIDTLLSGFTTSCTLELANFWGHMYLIGLIPSLNSPWQDGSQVYPGADFPYINGSNSMGIVAYGNLSDVKNHLRLGLFSFSPDSGMGAINSNYFSPNAAMYIDNKLDDGMPLSGTVYTTGNNGGMDTKPTYNNSGSISSSKLTGCTVGTSYANAITINKYNTAASNNSPQCQLDMPIQ</sequence>
<keyword evidence="1" id="KW-1133">Transmembrane helix</keyword>
<keyword evidence="1" id="KW-0472">Membrane</keyword>
<evidence type="ECO:0000313" key="3">
    <source>
        <dbReference type="Proteomes" id="UP000033358"/>
    </source>
</evidence>
<dbReference type="InterPro" id="IPR012902">
    <property type="entry name" value="N_methyl_site"/>
</dbReference>
<organism evidence="2 3">
    <name type="scientific">Candidatus Arcanibacter lacustris</name>
    <dbReference type="NCBI Taxonomy" id="1607817"/>
    <lineage>
        <taxon>Bacteria</taxon>
        <taxon>Pseudomonadati</taxon>
        <taxon>Pseudomonadota</taxon>
        <taxon>Alphaproteobacteria</taxon>
        <taxon>Rickettsiales</taxon>
        <taxon>Candidatus Arcanibacter</taxon>
    </lineage>
</organism>